<dbReference type="PANTHER" id="PTHR32060:SF30">
    <property type="entry name" value="CARBOXY-TERMINAL PROCESSING PROTEASE CTPA"/>
    <property type="match status" value="1"/>
</dbReference>
<keyword evidence="7" id="KW-1133">Transmembrane helix</keyword>
<feature type="region of interest" description="Disordered" evidence="6">
    <location>
        <begin position="529"/>
        <end position="550"/>
    </location>
</feature>
<keyword evidence="3 5" id="KW-0378">Hydrolase</keyword>
<evidence type="ECO:0000256" key="3">
    <source>
        <dbReference type="ARBA" id="ARBA00022801"/>
    </source>
</evidence>
<sequence length="550" mass="60701">MKQGKKVQVWLPLLFAVVMIGGMVIGYKLRDNTQVASNVFRFDTKRSPLQEVLDLVMLKYVDKVSVDTLGNAAIQDMLTKLDPHSNFIPAQHLGALTEDLQGNFQGIGIEFQLFRDTVNVVNVVPGGPSEKAGLQVGDKFLKVGDTTVTGGISSDRIKELLRGPGGSKVTTTLLRNGQPITVTITRGTIPLPSLDAAYLLEPETGYMRISKFSETTYEEFMAGLEKLLGEGMKSLILDLRGNGGGILGEAVDMADEFLDGDKLIVYTEGNNMKRQEYRSRRNGLFEKGNLVLLMDEQSASASEVLAGALQDWDRATIIGRRSFGKGLVQEQYQLSDGSALRLTVARYYTPSGRSIQKPYDKGIEDYQDDLHKRFENGEMNNADSIHAANGKAYKTSKGRTVYGGGGIVPDVFVGADTTLLSSSVTALYRNNTIGNFTYLYYVRNRASVDEFKSPVSYNDAIRFSENDWQSLKKMAEQDSVKVGDFTSADLSFLSERMKALIARYRWRSEGYFQVLNAGDEVVRKAMEEVHGSGGMEEGKKGEGKMEEGKK</sequence>
<dbReference type="SMART" id="SM00245">
    <property type="entry name" value="TSPc"/>
    <property type="match status" value="1"/>
</dbReference>
<dbReference type="InterPro" id="IPR029045">
    <property type="entry name" value="ClpP/crotonase-like_dom_sf"/>
</dbReference>
<evidence type="ECO:0000256" key="7">
    <source>
        <dbReference type="SAM" id="Phobius"/>
    </source>
</evidence>
<comment type="similarity">
    <text evidence="1 5">Belongs to the peptidase S41A family.</text>
</comment>
<dbReference type="InterPro" id="IPR041489">
    <property type="entry name" value="PDZ_6"/>
</dbReference>
<dbReference type="SUPFAM" id="SSF50156">
    <property type="entry name" value="PDZ domain-like"/>
    <property type="match status" value="1"/>
</dbReference>
<evidence type="ECO:0000313" key="9">
    <source>
        <dbReference type="EMBL" id="MCF1713631.1"/>
    </source>
</evidence>
<proteinExistence type="inferred from homology"/>
<evidence type="ECO:0000313" key="10">
    <source>
        <dbReference type="Proteomes" id="UP001200145"/>
    </source>
</evidence>
<dbReference type="InterPro" id="IPR001478">
    <property type="entry name" value="PDZ"/>
</dbReference>
<evidence type="ECO:0000256" key="1">
    <source>
        <dbReference type="ARBA" id="ARBA00009179"/>
    </source>
</evidence>
<evidence type="ECO:0000259" key="8">
    <source>
        <dbReference type="PROSITE" id="PS50106"/>
    </source>
</evidence>
<organism evidence="9 10">
    <name type="scientific">Flavihumibacter fluminis</name>
    <dbReference type="NCBI Taxonomy" id="2909236"/>
    <lineage>
        <taxon>Bacteria</taxon>
        <taxon>Pseudomonadati</taxon>
        <taxon>Bacteroidota</taxon>
        <taxon>Chitinophagia</taxon>
        <taxon>Chitinophagales</taxon>
        <taxon>Chitinophagaceae</taxon>
        <taxon>Flavihumibacter</taxon>
    </lineage>
</organism>
<dbReference type="CDD" id="cd07560">
    <property type="entry name" value="Peptidase_S41_CPP"/>
    <property type="match status" value="1"/>
</dbReference>
<evidence type="ECO:0000256" key="6">
    <source>
        <dbReference type="SAM" id="MobiDB-lite"/>
    </source>
</evidence>
<feature type="domain" description="PDZ" evidence="8">
    <location>
        <begin position="93"/>
        <end position="162"/>
    </location>
</feature>
<dbReference type="PANTHER" id="PTHR32060">
    <property type="entry name" value="TAIL-SPECIFIC PROTEASE"/>
    <property type="match status" value="1"/>
</dbReference>
<dbReference type="SMART" id="SM00228">
    <property type="entry name" value="PDZ"/>
    <property type="match status" value="1"/>
</dbReference>
<keyword evidence="4 5" id="KW-0720">Serine protease</keyword>
<evidence type="ECO:0000256" key="5">
    <source>
        <dbReference type="RuleBase" id="RU004404"/>
    </source>
</evidence>
<keyword evidence="10" id="KW-1185">Reference proteome</keyword>
<reference evidence="9 10" key="1">
    <citation type="submission" date="2022-01" db="EMBL/GenBank/DDBJ databases">
        <title>Flavihumibacter sp. nov., isolated from sediment of a river.</title>
        <authorList>
            <person name="Liu H."/>
        </authorList>
    </citation>
    <scope>NUCLEOTIDE SEQUENCE [LARGE SCALE GENOMIC DNA]</scope>
    <source>
        <strain evidence="9 10">RY-1</strain>
    </source>
</reference>
<protein>
    <submittedName>
        <fullName evidence="9">S41 family peptidase</fullName>
    </submittedName>
</protein>
<dbReference type="RefSeq" id="WP_234864159.1">
    <property type="nucleotide sequence ID" value="NZ_JAKEVY010000001.1"/>
</dbReference>
<dbReference type="InterPro" id="IPR036034">
    <property type="entry name" value="PDZ_sf"/>
</dbReference>
<dbReference type="NCBIfam" id="TIGR00225">
    <property type="entry name" value="prc"/>
    <property type="match status" value="1"/>
</dbReference>
<dbReference type="Gene3D" id="2.30.42.10">
    <property type="match status" value="1"/>
</dbReference>
<feature type="transmembrane region" description="Helical" evidence="7">
    <location>
        <begin position="7"/>
        <end position="27"/>
    </location>
</feature>
<dbReference type="InterPro" id="IPR005151">
    <property type="entry name" value="Tail-specific_protease"/>
</dbReference>
<dbReference type="EMBL" id="JAKEVY010000001">
    <property type="protein sequence ID" value="MCF1713631.1"/>
    <property type="molecule type" value="Genomic_DNA"/>
</dbReference>
<dbReference type="Gene3D" id="3.90.226.10">
    <property type="entry name" value="2-enoyl-CoA Hydratase, Chain A, domain 1"/>
    <property type="match status" value="1"/>
</dbReference>
<name>A0ABS9BD62_9BACT</name>
<dbReference type="Pfam" id="PF17820">
    <property type="entry name" value="PDZ_6"/>
    <property type="match status" value="1"/>
</dbReference>
<comment type="caution">
    <text evidence="9">The sequence shown here is derived from an EMBL/GenBank/DDBJ whole genome shotgun (WGS) entry which is preliminary data.</text>
</comment>
<dbReference type="Gene3D" id="3.30.750.44">
    <property type="match status" value="1"/>
</dbReference>
<evidence type="ECO:0000256" key="2">
    <source>
        <dbReference type="ARBA" id="ARBA00022670"/>
    </source>
</evidence>
<keyword evidence="7" id="KW-0472">Membrane</keyword>
<gene>
    <name evidence="9" type="ORF">L0U88_03185</name>
</gene>
<accession>A0ABS9BD62</accession>
<dbReference type="Proteomes" id="UP001200145">
    <property type="component" value="Unassembled WGS sequence"/>
</dbReference>
<evidence type="ECO:0000256" key="4">
    <source>
        <dbReference type="ARBA" id="ARBA00022825"/>
    </source>
</evidence>
<dbReference type="InterPro" id="IPR004447">
    <property type="entry name" value="Peptidase_S41A"/>
</dbReference>
<dbReference type="SUPFAM" id="SSF52096">
    <property type="entry name" value="ClpP/crotonase"/>
    <property type="match status" value="1"/>
</dbReference>
<keyword evidence="2 5" id="KW-0645">Protease</keyword>
<dbReference type="PROSITE" id="PS50106">
    <property type="entry name" value="PDZ"/>
    <property type="match status" value="1"/>
</dbReference>
<dbReference type="Pfam" id="PF03572">
    <property type="entry name" value="Peptidase_S41"/>
    <property type="match status" value="1"/>
</dbReference>
<keyword evidence="7" id="KW-0812">Transmembrane</keyword>